<reference evidence="5" key="1">
    <citation type="journal article" date="2016" name="BMC Biol.">
        <title>Parallel evolution of highly conserved plastid genome architecture in red seaweeds and seed plants.</title>
        <authorList>
            <person name="Lee J."/>
            <person name="Cho C.H."/>
            <person name="Park S.I."/>
            <person name="Choi J.W."/>
            <person name="Song H.S."/>
            <person name="West J.A."/>
            <person name="Bhattacharya D."/>
            <person name="Yoon H.S."/>
        </authorList>
    </citation>
    <scope>NUCLEOTIDE SEQUENCE</scope>
</reference>
<protein>
    <submittedName>
        <fullName evidence="5">Ribosomal protein S18</fullName>
    </submittedName>
</protein>
<evidence type="ECO:0000256" key="3">
    <source>
        <dbReference type="ARBA" id="ARBA00023274"/>
    </source>
</evidence>
<keyword evidence="2 4" id="KW-0689">Ribosomal protein</keyword>
<comment type="similarity">
    <text evidence="1 4">Belongs to the bacterial ribosomal protein bS18 family.</text>
</comment>
<dbReference type="SUPFAM" id="SSF46911">
    <property type="entry name" value="Ribosomal protein S18"/>
    <property type="match status" value="1"/>
</dbReference>
<name>A0A1C9CDS3_PORSO</name>
<geneLocation type="plastid" evidence="5"/>
<dbReference type="GeneID" id="29073644"/>
<gene>
    <name evidence="5" type="primary">rps18</name>
    <name evidence="5" type="ORF">Psor_032</name>
</gene>
<proteinExistence type="inferred from homology"/>
<dbReference type="RefSeq" id="YP_009297164.1">
    <property type="nucleotide sequence ID" value="NC_031175.1"/>
</dbReference>
<keyword evidence="5" id="KW-0934">Plastid</keyword>
<dbReference type="PANTHER" id="PTHR13479:SF40">
    <property type="entry name" value="SMALL RIBOSOMAL SUBUNIT PROTEIN BS18M"/>
    <property type="match status" value="1"/>
</dbReference>
<dbReference type="GO" id="GO:1990904">
    <property type="term" value="C:ribonucleoprotein complex"/>
    <property type="evidence" value="ECO:0007669"/>
    <property type="project" value="UniProtKB-KW"/>
</dbReference>
<evidence type="ECO:0000256" key="4">
    <source>
        <dbReference type="RuleBase" id="RU003910"/>
    </source>
</evidence>
<evidence type="ECO:0000256" key="2">
    <source>
        <dbReference type="ARBA" id="ARBA00022980"/>
    </source>
</evidence>
<organism evidence="5">
    <name type="scientific">Porphyridium sordidum</name>
    <name type="common">Red alga</name>
    <dbReference type="NCBI Taxonomy" id="28024"/>
    <lineage>
        <taxon>Eukaryota</taxon>
        <taxon>Rhodophyta</taxon>
        <taxon>Bangiophyceae</taxon>
        <taxon>Porphyridiales</taxon>
        <taxon>Porphyridiaceae</taxon>
        <taxon>Porphyridium</taxon>
    </lineage>
</organism>
<accession>A0A1C9CDS3</accession>
<dbReference type="Pfam" id="PF01084">
    <property type="entry name" value="Ribosomal_S18"/>
    <property type="match status" value="1"/>
</dbReference>
<dbReference type="NCBIfam" id="TIGR00165">
    <property type="entry name" value="S18"/>
    <property type="match status" value="1"/>
</dbReference>
<dbReference type="GO" id="GO:0006412">
    <property type="term" value="P:translation"/>
    <property type="evidence" value="ECO:0007669"/>
    <property type="project" value="InterPro"/>
</dbReference>
<dbReference type="InterPro" id="IPR001648">
    <property type="entry name" value="Ribosomal_bS18"/>
</dbReference>
<dbReference type="GO" id="GO:0003735">
    <property type="term" value="F:structural constituent of ribosome"/>
    <property type="evidence" value="ECO:0007669"/>
    <property type="project" value="InterPro"/>
</dbReference>
<dbReference type="PRINTS" id="PR00974">
    <property type="entry name" value="RIBOSOMALS18"/>
</dbReference>
<evidence type="ECO:0000256" key="1">
    <source>
        <dbReference type="ARBA" id="ARBA00005589"/>
    </source>
</evidence>
<dbReference type="PANTHER" id="PTHR13479">
    <property type="entry name" value="30S RIBOSOMAL PROTEIN S18"/>
    <property type="match status" value="1"/>
</dbReference>
<dbReference type="AlphaFoldDB" id="A0A1C9CDS3"/>
<sequence length="70" mass="8153">MIQKNKNLQLKENEAINYKDIDILRKFINDQGKILPRKVTGLTMKQQKIVANSIKQARMLAILPFTNQEI</sequence>
<dbReference type="InterPro" id="IPR036870">
    <property type="entry name" value="Ribosomal_bS18_sf"/>
</dbReference>
<keyword evidence="3 4" id="KW-0687">Ribonucleoprotein</keyword>
<dbReference type="GO" id="GO:0005840">
    <property type="term" value="C:ribosome"/>
    <property type="evidence" value="ECO:0007669"/>
    <property type="project" value="UniProtKB-KW"/>
</dbReference>
<evidence type="ECO:0000313" key="5">
    <source>
        <dbReference type="EMBL" id="AOM66507.1"/>
    </source>
</evidence>
<dbReference type="Gene3D" id="4.10.640.10">
    <property type="entry name" value="Ribosomal protein S18"/>
    <property type="match status" value="1"/>
</dbReference>
<dbReference type="EMBL" id="KX284720">
    <property type="protein sequence ID" value="AOM66507.1"/>
    <property type="molecule type" value="Genomic_DNA"/>
</dbReference>
<dbReference type="GO" id="GO:0070181">
    <property type="term" value="F:small ribosomal subunit rRNA binding"/>
    <property type="evidence" value="ECO:0007669"/>
    <property type="project" value="TreeGrafter"/>
</dbReference>
<dbReference type="HAMAP" id="MF_00270">
    <property type="entry name" value="Ribosomal_bS18"/>
    <property type="match status" value="1"/>
</dbReference>